<dbReference type="Proteomes" id="UP000658127">
    <property type="component" value="Unassembled WGS sequence"/>
</dbReference>
<gene>
    <name evidence="1" type="ORF">GCM10011610_25960</name>
</gene>
<evidence type="ECO:0000313" key="2">
    <source>
        <dbReference type="Proteomes" id="UP000658127"/>
    </source>
</evidence>
<proteinExistence type="predicted"/>
<reference evidence="2" key="1">
    <citation type="journal article" date="2019" name="Int. J. Syst. Evol. Microbiol.">
        <title>The Global Catalogue of Microorganisms (GCM) 10K type strain sequencing project: providing services to taxonomists for standard genome sequencing and annotation.</title>
        <authorList>
            <consortium name="The Broad Institute Genomics Platform"/>
            <consortium name="The Broad Institute Genome Sequencing Center for Infectious Disease"/>
            <person name="Wu L."/>
            <person name="Ma J."/>
        </authorList>
    </citation>
    <scope>NUCLEOTIDE SEQUENCE [LARGE SCALE GENOMIC DNA]</scope>
    <source>
        <strain evidence="2">CGMCC 4.7329</strain>
    </source>
</reference>
<evidence type="ECO:0000313" key="1">
    <source>
        <dbReference type="EMBL" id="GGN78446.1"/>
    </source>
</evidence>
<dbReference type="EMBL" id="BMNE01000003">
    <property type="protein sequence ID" value="GGN78446.1"/>
    <property type="molecule type" value="Genomic_DNA"/>
</dbReference>
<organism evidence="1 2">
    <name type="scientific">Nocardia rhizosphaerihabitans</name>
    <dbReference type="NCBI Taxonomy" id="1691570"/>
    <lineage>
        <taxon>Bacteria</taxon>
        <taxon>Bacillati</taxon>
        <taxon>Actinomycetota</taxon>
        <taxon>Actinomycetes</taxon>
        <taxon>Mycobacteriales</taxon>
        <taxon>Nocardiaceae</taxon>
        <taxon>Nocardia</taxon>
    </lineage>
</organism>
<comment type="caution">
    <text evidence="1">The sequence shown here is derived from an EMBL/GenBank/DDBJ whole genome shotgun (WGS) entry which is preliminary data.</text>
</comment>
<keyword evidence="2" id="KW-1185">Reference proteome</keyword>
<name>A0ABQ2KDI1_9NOCA</name>
<dbReference type="SUPFAM" id="SSF56349">
    <property type="entry name" value="DNA breaking-rejoining enzymes"/>
    <property type="match status" value="1"/>
</dbReference>
<dbReference type="InterPro" id="IPR011010">
    <property type="entry name" value="DNA_brk_join_enz"/>
</dbReference>
<evidence type="ECO:0008006" key="3">
    <source>
        <dbReference type="Google" id="ProtNLM"/>
    </source>
</evidence>
<sequence length="361" mass="40429">MLFWLRRSRTPALLAALAATGEPITHDTLDAFDPSPARAYVRELLITSGILPPRNEFLECLPAWADTLLAGTPAQHRQILSPFVHWFLLRRGRRRGSTSRGSAAFLRSRLRRAAELLAWIDEHQLTLGTLTQGEFEQWLSEGTTTRANIDAFISWAEARSLIADITLPRKARHGPLGVLDDEERRNQLHRCLNDAALPLSLRVAGALILLFGLEGTRVTRLTRDDLHDDGNRLRLAIDDHQIDLPPKLANLIRELRDAPATPSLMNRAVGGSAWLFPGRYPSRPIDRSGFGRVLASHGITVRDGRNSARYALASHLPAAILADLTGTNIKTAVEWTRWSKRNWFDYIAIRANDQTNTAQFE</sequence>
<accession>A0ABQ2KDI1</accession>
<protein>
    <recommendedName>
        <fullName evidence="3">Integrase</fullName>
    </recommendedName>
</protein>